<dbReference type="EMBL" id="ATLV01017185">
    <property type="status" value="NOT_ANNOTATED_CDS"/>
    <property type="molecule type" value="Genomic_DNA"/>
</dbReference>
<gene>
    <name evidence="1" type="ORF">ZHAS_00009546</name>
</gene>
<evidence type="ECO:0000313" key="2">
    <source>
        <dbReference type="EnsemblMetazoa" id="ASIC009546-PA"/>
    </source>
</evidence>
<reference evidence="2" key="2">
    <citation type="submission" date="2020-05" db="UniProtKB">
        <authorList>
            <consortium name="EnsemblMetazoa"/>
        </authorList>
    </citation>
    <scope>IDENTIFICATION</scope>
</reference>
<dbReference type="AlphaFoldDB" id="A0A084VVI1"/>
<accession>A0A084VVI1</accession>
<keyword evidence="3" id="KW-1185">Reference proteome</keyword>
<organism evidence="1">
    <name type="scientific">Anopheles sinensis</name>
    <name type="common">Mosquito</name>
    <dbReference type="NCBI Taxonomy" id="74873"/>
    <lineage>
        <taxon>Eukaryota</taxon>
        <taxon>Metazoa</taxon>
        <taxon>Ecdysozoa</taxon>
        <taxon>Arthropoda</taxon>
        <taxon>Hexapoda</taxon>
        <taxon>Insecta</taxon>
        <taxon>Pterygota</taxon>
        <taxon>Neoptera</taxon>
        <taxon>Endopterygota</taxon>
        <taxon>Diptera</taxon>
        <taxon>Nematocera</taxon>
        <taxon>Culicoidea</taxon>
        <taxon>Culicidae</taxon>
        <taxon>Anophelinae</taxon>
        <taxon>Anopheles</taxon>
    </lineage>
</organism>
<evidence type="ECO:0000313" key="3">
    <source>
        <dbReference type="Proteomes" id="UP000030765"/>
    </source>
</evidence>
<name>A0A084VVI1_ANOSI</name>
<dbReference type="EMBL" id="KE525157">
    <property type="protein sequence ID" value="KFB41975.1"/>
    <property type="molecule type" value="Genomic_DNA"/>
</dbReference>
<proteinExistence type="predicted"/>
<sequence>MFTTYHDLATETVHPNIKTDLAVCRPRPHWQRFHCVRCGSFGRVPVLTKRYGNTGGVARHLYRTFNRSYETLPLRHAEHLEIVAPALYSCFLGRCSLAKCEPLPTANRAQPRPHCARGSFPVTHGQQQYQCGADSGGNHTGHDIGTTCTGRWRNSAARNLLDYHQRSSRIPRSPLTFLADPILLISG</sequence>
<dbReference type="VEuPathDB" id="VectorBase:ASIC009546"/>
<reference evidence="1 3" key="1">
    <citation type="journal article" date="2014" name="BMC Genomics">
        <title>Genome sequence of Anopheles sinensis provides insight into genetics basis of mosquito competence for malaria parasites.</title>
        <authorList>
            <person name="Zhou D."/>
            <person name="Zhang D."/>
            <person name="Ding G."/>
            <person name="Shi L."/>
            <person name="Hou Q."/>
            <person name="Ye Y."/>
            <person name="Xu Y."/>
            <person name="Zhou H."/>
            <person name="Xiong C."/>
            <person name="Li S."/>
            <person name="Yu J."/>
            <person name="Hong S."/>
            <person name="Yu X."/>
            <person name="Zou P."/>
            <person name="Chen C."/>
            <person name="Chang X."/>
            <person name="Wang W."/>
            <person name="Lv Y."/>
            <person name="Sun Y."/>
            <person name="Ma L."/>
            <person name="Shen B."/>
            <person name="Zhu C."/>
        </authorList>
    </citation>
    <scope>NUCLEOTIDE SEQUENCE [LARGE SCALE GENOMIC DNA]</scope>
</reference>
<evidence type="ECO:0000313" key="1">
    <source>
        <dbReference type="EMBL" id="KFB41975.1"/>
    </source>
</evidence>
<dbReference type="Proteomes" id="UP000030765">
    <property type="component" value="Unassembled WGS sequence"/>
</dbReference>
<dbReference type="EnsemblMetazoa" id="ASIC009546-RA">
    <property type="protein sequence ID" value="ASIC009546-PA"/>
    <property type="gene ID" value="ASIC009546"/>
</dbReference>
<protein>
    <submittedName>
        <fullName evidence="1 2">Furrowed</fullName>
    </submittedName>
</protein>